<evidence type="ECO:0000256" key="1">
    <source>
        <dbReference type="SAM" id="MobiDB-lite"/>
    </source>
</evidence>
<organism evidence="2 3">
    <name type="scientific">Stephania cephalantha</name>
    <dbReference type="NCBI Taxonomy" id="152367"/>
    <lineage>
        <taxon>Eukaryota</taxon>
        <taxon>Viridiplantae</taxon>
        <taxon>Streptophyta</taxon>
        <taxon>Embryophyta</taxon>
        <taxon>Tracheophyta</taxon>
        <taxon>Spermatophyta</taxon>
        <taxon>Magnoliopsida</taxon>
        <taxon>Ranunculales</taxon>
        <taxon>Menispermaceae</taxon>
        <taxon>Menispermoideae</taxon>
        <taxon>Cissampelideae</taxon>
        <taxon>Stephania</taxon>
    </lineage>
</organism>
<dbReference type="Proteomes" id="UP001419268">
    <property type="component" value="Unassembled WGS sequence"/>
</dbReference>
<name>A0AAP0L9V8_9MAGN</name>
<sequence>MFPSSPTLLPPPPPSPVIATPPAPLPTYRSTIPPSSTTSSAPSSPTASHDLRVALRLLHHSPLIRPKSQIIGASN</sequence>
<protein>
    <submittedName>
        <fullName evidence="2">Uncharacterized protein</fullName>
    </submittedName>
</protein>
<dbReference type="AlphaFoldDB" id="A0AAP0L9V8"/>
<keyword evidence="3" id="KW-1185">Reference proteome</keyword>
<accession>A0AAP0L9V8</accession>
<evidence type="ECO:0000313" key="2">
    <source>
        <dbReference type="EMBL" id="KAK9167091.1"/>
    </source>
</evidence>
<feature type="region of interest" description="Disordered" evidence="1">
    <location>
        <begin position="1"/>
        <end position="48"/>
    </location>
</feature>
<comment type="caution">
    <text evidence="2">The sequence shown here is derived from an EMBL/GenBank/DDBJ whole genome shotgun (WGS) entry which is preliminary data.</text>
</comment>
<feature type="compositionally biased region" description="Low complexity" evidence="1">
    <location>
        <begin position="26"/>
        <end position="48"/>
    </location>
</feature>
<dbReference type="EMBL" id="JBBNAG010000001">
    <property type="protein sequence ID" value="KAK9167091.1"/>
    <property type="molecule type" value="Genomic_DNA"/>
</dbReference>
<proteinExistence type="predicted"/>
<evidence type="ECO:0000313" key="3">
    <source>
        <dbReference type="Proteomes" id="UP001419268"/>
    </source>
</evidence>
<reference evidence="2 3" key="1">
    <citation type="submission" date="2024-01" db="EMBL/GenBank/DDBJ databases">
        <title>Genome assemblies of Stephania.</title>
        <authorList>
            <person name="Yang L."/>
        </authorList>
    </citation>
    <scope>NUCLEOTIDE SEQUENCE [LARGE SCALE GENOMIC DNA]</scope>
    <source>
        <strain evidence="2">JXDWG</strain>
        <tissue evidence="2">Leaf</tissue>
    </source>
</reference>
<feature type="compositionally biased region" description="Pro residues" evidence="1">
    <location>
        <begin position="8"/>
        <end position="25"/>
    </location>
</feature>
<gene>
    <name evidence="2" type="ORF">Scep_002282</name>
</gene>